<gene>
    <name evidence="1" type="ORF">OPT61_g9789</name>
</gene>
<evidence type="ECO:0000313" key="2">
    <source>
        <dbReference type="Proteomes" id="UP001153331"/>
    </source>
</evidence>
<organism evidence="1 2">
    <name type="scientific">Boeremia exigua</name>
    <dbReference type="NCBI Taxonomy" id="749465"/>
    <lineage>
        <taxon>Eukaryota</taxon>
        <taxon>Fungi</taxon>
        <taxon>Dikarya</taxon>
        <taxon>Ascomycota</taxon>
        <taxon>Pezizomycotina</taxon>
        <taxon>Dothideomycetes</taxon>
        <taxon>Pleosporomycetidae</taxon>
        <taxon>Pleosporales</taxon>
        <taxon>Pleosporineae</taxon>
        <taxon>Didymellaceae</taxon>
        <taxon>Boeremia</taxon>
    </lineage>
</organism>
<reference evidence="1" key="1">
    <citation type="submission" date="2022-11" db="EMBL/GenBank/DDBJ databases">
        <title>Genome Sequence of Boeremia exigua.</title>
        <authorList>
            <person name="Buettner E."/>
        </authorList>
    </citation>
    <scope>NUCLEOTIDE SEQUENCE</scope>
    <source>
        <strain evidence="1">CU02</strain>
    </source>
</reference>
<evidence type="ECO:0000313" key="1">
    <source>
        <dbReference type="EMBL" id="KAJ8106063.1"/>
    </source>
</evidence>
<dbReference type="Proteomes" id="UP001153331">
    <property type="component" value="Unassembled WGS sequence"/>
</dbReference>
<accession>A0ACC2HTJ1</accession>
<name>A0ACC2HTJ1_9PLEO</name>
<comment type="caution">
    <text evidence="1">The sequence shown here is derived from an EMBL/GenBank/DDBJ whole genome shotgun (WGS) entry which is preliminary data.</text>
</comment>
<protein>
    <submittedName>
        <fullName evidence="1">Uncharacterized protein</fullName>
    </submittedName>
</protein>
<keyword evidence="2" id="KW-1185">Reference proteome</keyword>
<proteinExistence type="predicted"/>
<sequence>MHYISATRRKSCAACVKSKRRCDLEYPFCRRCSVKGLDCTYPATTSSRDRNVVKGRRTSPEPSPRVASAPIVDSSADFLPFNGAGTDPPGQLARRAGCAGVAAAGQCLLRAAATWANAVAGGRFADLFDRRPSGISPASTAFVRPFHGIHRVNPVSAPEPVEALPARVVPGLCVAICTVPLQDEREQLLDCEWHQLQDRAVKGRVSYLEPSGAPRCRPDPDHLPDHPSVRPQHERPGASPEAQRPARNMGDAPLEAVFRRAHDACQLPRDMGVQRIAQTHIHDIGVPVLCRIPFTRDLQAWKADPEKWNSSVLPELLESDGLTAYTDFSDTWTHEDELETLDPFGRLLLAACRGVDDPRLLS</sequence>
<dbReference type="EMBL" id="JAPHNI010001283">
    <property type="protein sequence ID" value="KAJ8106063.1"/>
    <property type="molecule type" value="Genomic_DNA"/>
</dbReference>